<dbReference type="PANTHER" id="PTHR42047">
    <property type="entry name" value="PROTEIN, PUTATIVE (AFU_ORTHOLOGUE AFUA_6G03560)-RELATED"/>
    <property type="match status" value="1"/>
</dbReference>
<keyword evidence="3" id="KW-1185">Reference proteome</keyword>
<feature type="signal peptide" evidence="1">
    <location>
        <begin position="1"/>
        <end position="15"/>
    </location>
</feature>
<dbReference type="AlphaFoldDB" id="A0A1V6T7Q6"/>
<comment type="caution">
    <text evidence="2">The sequence shown here is derived from an EMBL/GenBank/DDBJ whole genome shotgun (WGS) entry which is preliminary data.</text>
</comment>
<name>A0A1V6T7Q6_9EURO</name>
<feature type="chain" id="PRO_5012257955" description="IgE-binding protein" evidence="1">
    <location>
        <begin position="16"/>
        <end position="206"/>
    </location>
</feature>
<dbReference type="STRING" id="303698.A0A1V6T7Q6"/>
<reference evidence="3" key="1">
    <citation type="journal article" date="2017" name="Nat. Microbiol.">
        <title>Global analysis of biosynthetic gene clusters reveals vast potential of secondary metabolite production in Penicillium species.</title>
        <authorList>
            <person name="Nielsen J.C."/>
            <person name="Grijseels S."/>
            <person name="Prigent S."/>
            <person name="Ji B."/>
            <person name="Dainat J."/>
            <person name="Nielsen K.F."/>
            <person name="Frisvad J.C."/>
            <person name="Workman M."/>
            <person name="Nielsen J."/>
        </authorList>
    </citation>
    <scope>NUCLEOTIDE SEQUENCE [LARGE SCALE GENOMIC DNA]</scope>
    <source>
        <strain evidence="3">IBT 24891</strain>
    </source>
</reference>
<dbReference type="OrthoDB" id="5430620at2759"/>
<protein>
    <recommendedName>
        <fullName evidence="4">IgE-binding protein</fullName>
    </recommendedName>
</protein>
<evidence type="ECO:0008006" key="4">
    <source>
        <dbReference type="Google" id="ProtNLM"/>
    </source>
</evidence>
<proteinExistence type="predicted"/>
<dbReference type="EMBL" id="MLKD01000011">
    <property type="protein sequence ID" value="OQE21783.1"/>
    <property type="molecule type" value="Genomic_DNA"/>
</dbReference>
<organism evidence="2 3">
    <name type="scientific">Penicillium steckii</name>
    <dbReference type="NCBI Taxonomy" id="303698"/>
    <lineage>
        <taxon>Eukaryota</taxon>
        <taxon>Fungi</taxon>
        <taxon>Dikarya</taxon>
        <taxon>Ascomycota</taxon>
        <taxon>Pezizomycotina</taxon>
        <taxon>Eurotiomycetes</taxon>
        <taxon>Eurotiomycetidae</taxon>
        <taxon>Eurotiales</taxon>
        <taxon>Aspergillaceae</taxon>
        <taxon>Penicillium</taxon>
    </lineage>
</organism>
<dbReference type="Proteomes" id="UP000191285">
    <property type="component" value="Unassembled WGS sequence"/>
</dbReference>
<gene>
    <name evidence="2" type="ORF">PENSTE_c011G06010</name>
</gene>
<dbReference type="PANTHER" id="PTHR42047:SF1">
    <property type="entry name" value="PROTEIN, PUTATIVE (AFU_ORTHOLOGUE AFUA_6G03560)-RELATED"/>
    <property type="match status" value="1"/>
</dbReference>
<dbReference type="InterPro" id="IPR052820">
    <property type="entry name" value="PhiA_domain"/>
</dbReference>
<accession>A0A1V6T7Q6</accession>
<evidence type="ECO:0000313" key="3">
    <source>
        <dbReference type="Proteomes" id="UP000191285"/>
    </source>
</evidence>
<keyword evidence="1" id="KW-0732">Signal</keyword>
<evidence type="ECO:0000313" key="2">
    <source>
        <dbReference type="EMBL" id="OQE21783.1"/>
    </source>
</evidence>
<evidence type="ECO:0000256" key="1">
    <source>
        <dbReference type="SAM" id="SignalP"/>
    </source>
</evidence>
<sequence length="206" mass="21547">MKVSALLSLIPLVAAMPGRRQESTSSSSGSFGVTAARSGSPIHFLPLTASGSHFYLGGKSQTYTPEGVSLNKPTNDTILTGNHYLDVVVPGGQEIYVDASGALSFTTPHSGYIPEGSSEGPFKYTPGQNGSLGSWTYGSGFIACPTSNATATPYSRRRAASTAKWQVFSAQKNATVPTGNVNDCLGFDALAVPINTTTTQPAWEYI</sequence>